<feature type="region of interest" description="Disordered" evidence="1">
    <location>
        <begin position="548"/>
        <end position="574"/>
    </location>
</feature>
<accession>A0ABR4PLK4</accession>
<keyword evidence="3" id="KW-0732">Signal</keyword>
<evidence type="ECO:0000256" key="1">
    <source>
        <dbReference type="SAM" id="MobiDB-lite"/>
    </source>
</evidence>
<evidence type="ECO:0000313" key="5">
    <source>
        <dbReference type="EMBL" id="KAL3424175.1"/>
    </source>
</evidence>
<dbReference type="SUPFAM" id="SSF50630">
    <property type="entry name" value="Acid proteases"/>
    <property type="match status" value="1"/>
</dbReference>
<feature type="region of interest" description="Disordered" evidence="1">
    <location>
        <begin position="589"/>
        <end position="616"/>
    </location>
</feature>
<feature type="compositionally biased region" description="Polar residues" evidence="1">
    <location>
        <begin position="561"/>
        <end position="574"/>
    </location>
</feature>
<dbReference type="GO" id="GO:0006508">
    <property type="term" value="P:proteolysis"/>
    <property type="evidence" value="ECO:0007669"/>
    <property type="project" value="UniProtKB-KW"/>
</dbReference>
<evidence type="ECO:0000313" key="6">
    <source>
        <dbReference type="Proteomes" id="UP001629113"/>
    </source>
</evidence>
<evidence type="ECO:0000256" key="2">
    <source>
        <dbReference type="SAM" id="Phobius"/>
    </source>
</evidence>
<dbReference type="PROSITE" id="PS51767">
    <property type="entry name" value="PEPTIDASE_A1"/>
    <property type="match status" value="1"/>
</dbReference>
<feature type="compositionally biased region" description="Basic and acidic residues" evidence="1">
    <location>
        <begin position="663"/>
        <end position="673"/>
    </location>
</feature>
<dbReference type="CDD" id="cd05471">
    <property type="entry name" value="pepsin_like"/>
    <property type="match status" value="1"/>
</dbReference>
<dbReference type="Proteomes" id="UP001629113">
    <property type="component" value="Unassembled WGS sequence"/>
</dbReference>
<sequence length="690" mass="73739">MRSFSKFYVRLALLSTAGAEISVRDNITLQAPVVAVPSQHWEGNDGTWSTFEIRVGTPATTVRVLPATSWQEVWVIWGTAAGVCNTTAGVEANCQEQRGGVINLNGTSSTWEESTQNFLGWNEDLGYSGQAQYGFDTVGLGYTSGDGPTLPHQIVAEIQSQSFFLGQLGLGFQPTNFSTYGNPQASFSDTLYSNGTISSRSWSYTAGAFYRLKSVFGQLIFGGYDANRFVPNDVIFTMTGDNLRDIVVTIRSITSTTSSGNTTLMSDAEFAYIDSTVPELWLPVEVCEAFESAFGLQLDSDSGLYLLNSSTHDNLVNLNPNITITLADQKSGGQSTDIVLPYSAFDLNVSAPIYNGSSLYFPIRRATDASMYTLGRTFLQEAYVTTHYNSRTFNVSQCIFSEDTSQRILALPSNLSSPTNTSTSTGADPTNTDATSDPASKSSKLGAGAIAGIVVGSIGGLTILGLVIFFCLRRRRRENRNLKDSDRSSTPVVEIDSGKRIEPNGSSAYTAQASAFTHEAGGTPVTPKVEIGGNPVMHPQELEAEVPLFPGNAASPPLNGPSDSSNTTGVSSMSPIGEEQRLAELSGGGMRNLERGNDFEVVSPTTPTTAPGDAWGSIGHGYGYGSGTGNGIGQRSRDVSGISAMSGPGAANPEIMVSSPVSNHDRDSEESPRTRGARRKHESRFEERWS</sequence>
<dbReference type="InterPro" id="IPR034164">
    <property type="entry name" value="Pepsin-like_dom"/>
</dbReference>
<dbReference type="InterPro" id="IPR033121">
    <property type="entry name" value="PEPTIDASE_A1"/>
</dbReference>
<evidence type="ECO:0000259" key="4">
    <source>
        <dbReference type="PROSITE" id="PS51767"/>
    </source>
</evidence>
<keyword evidence="2" id="KW-1133">Transmembrane helix</keyword>
<feature type="compositionally biased region" description="Polar residues" evidence="1">
    <location>
        <begin position="426"/>
        <end position="442"/>
    </location>
</feature>
<keyword evidence="2" id="KW-0472">Membrane</keyword>
<dbReference type="GO" id="GO:0008233">
    <property type="term" value="F:peptidase activity"/>
    <property type="evidence" value="ECO:0007669"/>
    <property type="project" value="UniProtKB-KW"/>
</dbReference>
<feature type="chain" id="PRO_5045439472" evidence="3">
    <location>
        <begin position="20"/>
        <end position="690"/>
    </location>
</feature>
<gene>
    <name evidence="5" type="ORF">PVAG01_03456</name>
</gene>
<keyword evidence="2" id="KW-0812">Transmembrane</keyword>
<feature type="signal peptide" evidence="3">
    <location>
        <begin position="1"/>
        <end position="19"/>
    </location>
</feature>
<dbReference type="PANTHER" id="PTHR16861">
    <property type="entry name" value="GLYCOPROTEIN 38"/>
    <property type="match status" value="1"/>
</dbReference>
<feature type="compositionally biased region" description="Low complexity" evidence="1">
    <location>
        <begin position="412"/>
        <end position="425"/>
    </location>
</feature>
<protein>
    <submittedName>
        <fullName evidence="5">Eukaryotic aspartyl protease</fullName>
    </submittedName>
</protein>
<dbReference type="CDD" id="cd12087">
    <property type="entry name" value="TM_EGFR-like"/>
    <property type="match status" value="1"/>
</dbReference>
<keyword evidence="6" id="KW-1185">Reference proteome</keyword>
<name>A0ABR4PLK4_9HELO</name>
<comment type="caution">
    <text evidence="5">The sequence shown here is derived from an EMBL/GenBank/DDBJ whole genome shotgun (WGS) entry which is preliminary data.</text>
</comment>
<feature type="domain" description="Peptidase A1" evidence="4">
    <location>
        <begin position="49"/>
        <end position="396"/>
    </location>
</feature>
<feature type="region of interest" description="Disordered" evidence="1">
    <location>
        <begin position="412"/>
        <end position="442"/>
    </location>
</feature>
<keyword evidence="5" id="KW-0645">Protease</keyword>
<dbReference type="PANTHER" id="PTHR16861:SF4">
    <property type="entry name" value="SH3 DOMAIN PROTEIN (AFU_ORTHOLOGUE AFUA_1G13610)"/>
    <property type="match status" value="1"/>
</dbReference>
<feature type="region of interest" description="Disordered" evidence="1">
    <location>
        <begin position="629"/>
        <end position="690"/>
    </location>
</feature>
<dbReference type="EMBL" id="JBFCZG010000003">
    <property type="protein sequence ID" value="KAL3424175.1"/>
    <property type="molecule type" value="Genomic_DNA"/>
</dbReference>
<organism evidence="5 6">
    <name type="scientific">Phlyctema vagabunda</name>
    <dbReference type="NCBI Taxonomy" id="108571"/>
    <lineage>
        <taxon>Eukaryota</taxon>
        <taxon>Fungi</taxon>
        <taxon>Dikarya</taxon>
        <taxon>Ascomycota</taxon>
        <taxon>Pezizomycotina</taxon>
        <taxon>Leotiomycetes</taxon>
        <taxon>Helotiales</taxon>
        <taxon>Dermateaceae</taxon>
        <taxon>Phlyctema</taxon>
    </lineage>
</organism>
<dbReference type="InterPro" id="IPR021109">
    <property type="entry name" value="Peptidase_aspartic_dom_sf"/>
</dbReference>
<evidence type="ECO:0000256" key="3">
    <source>
        <dbReference type="SAM" id="SignalP"/>
    </source>
</evidence>
<proteinExistence type="predicted"/>
<reference evidence="5 6" key="1">
    <citation type="submission" date="2024-06" db="EMBL/GenBank/DDBJ databases">
        <title>Complete genome of Phlyctema vagabunda strain 19-DSS-EL-015.</title>
        <authorList>
            <person name="Fiorenzani C."/>
        </authorList>
    </citation>
    <scope>NUCLEOTIDE SEQUENCE [LARGE SCALE GENOMIC DNA]</scope>
    <source>
        <strain evidence="5 6">19-DSS-EL-015</strain>
    </source>
</reference>
<feature type="transmembrane region" description="Helical" evidence="2">
    <location>
        <begin position="445"/>
        <end position="472"/>
    </location>
</feature>
<dbReference type="Gene3D" id="2.40.70.10">
    <property type="entry name" value="Acid Proteases"/>
    <property type="match status" value="2"/>
</dbReference>
<keyword evidence="5" id="KW-0378">Hydrolase</keyword>